<gene>
    <name evidence="1" type="ORF">D4764_03G0010930</name>
</gene>
<keyword evidence="2" id="KW-1185">Reference proteome</keyword>
<organism evidence="1 2">
    <name type="scientific">Takifugu flavidus</name>
    <name type="common">sansaifugu</name>
    <dbReference type="NCBI Taxonomy" id="433684"/>
    <lineage>
        <taxon>Eukaryota</taxon>
        <taxon>Metazoa</taxon>
        <taxon>Chordata</taxon>
        <taxon>Craniata</taxon>
        <taxon>Vertebrata</taxon>
        <taxon>Euteleostomi</taxon>
        <taxon>Actinopterygii</taxon>
        <taxon>Neopterygii</taxon>
        <taxon>Teleostei</taxon>
        <taxon>Neoteleostei</taxon>
        <taxon>Acanthomorphata</taxon>
        <taxon>Eupercaria</taxon>
        <taxon>Tetraodontiformes</taxon>
        <taxon>Tetradontoidea</taxon>
        <taxon>Tetraodontidae</taxon>
        <taxon>Takifugu</taxon>
    </lineage>
</organism>
<evidence type="ECO:0000313" key="2">
    <source>
        <dbReference type="Proteomes" id="UP000324091"/>
    </source>
</evidence>
<name>A0A5C6NAG7_9TELE</name>
<dbReference type="Proteomes" id="UP000324091">
    <property type="component" value="Chromosome 3"/>
</dbReference>
<evidence type="ECO:0000313" key="1">
    <source>
        <dbReference type="EMBL" id="TWW64085.1"/>
    </source>
</evidence>
<accession>A0A5C6NAG7</accession>
<reference evidence="1 2" key="1">
    <citation type="submission" date="2019-04" db="EMBL/GenBank/DDBJ databases">
        <title>Chromosome genome assembly for Takifugu flavidus.</title>
        <authorList>
            <person name="Xiao S."/>
        </authorList>
    </citation>
    <scope>NUCLEOTIDE SEQUENCE [LARGE SCALE GENOMIC DNA]</scope>
    <source>
        <strain evidence="1">HTHZ2018</strain>
        <tissue evidence="1">Muscle</tissue>
    </source>
</reference>
<protein>
    <submittedName>
        <fullName evidence="1">Uncharacterized protein</fullName>
    </submittedName>
</protein>
<dbReference type="EMBL" id="RHFK02000016">
    <property type="protein sequence ID" value="TWW64085.1"/>
    <property type="molecule type" value="Genomic_DNA"/>
</dbReference>
<feature type="non-terminal residue" evidence="1">
    <location>
        <position position="1"/>
    </location>
</feature>
<sequence length="71" mass="8234">VLIQDLWPMLTLGFVCLFQLPPGYDLYLPRDLRWLQAENCDRRLQGTRALMRVDRVSLQSTVVSADCCHIL</sequence>
<proteinExistence type="predicted"/>
<comment type="caution">
    <text evidence="1">The sequence shown here is derived from an EMBL/GenBank/DDBJ whole genome shotgun (WGS) entry which is preliminary data.</text>
</comment>
<dbReference type="AlphaFoldDB" id="A0A5C6NAG7"/>